<dbReference type="PATRIC" id="fig|1388761.3.peg.2385"/>
<evidence type="ECO:0000259" key="4">
    <source>
        <dbReference type="Pfam" id="PF01171"/>
    </source>
</evidence>
<dbReference type="InterPro" id="IPR011063">
    <property type="entry name" value="TilS/TtcA_N"/>
</dbReference>
<dbReference type="GO" id="GO:0046872">
    <property type="term" value="F:metal ion binding"/>
    <property type="evidence" value="ECO:0007669"/>
    <property type="project" value="UniProtKB-KW"/>
</dbReference>
<evidence type="ECO:0000256" key="1">
    <source>
        <dbReference type="ARBA" id="ARBA00022679"/>
    </source>
</evidence>
<dbReference type="InterPro" id="IPR014729">
    <property type="entry name" value="Rossmann-like_a/b/a_fold"/>
</dbReference>
<feature type="binding site" evidence="3">
    <location>
        <position position="157"/>
    </location>
    <ligand>
        <name>ATP</name>
        <dbReference type="ChEBI" id="CHEBI:30616"/>
    </ligand>
</feature>
<dbReference type="Proteomes" id="UP000016856">
    <property type="component" value="Unassembled WGS sequence"/>
</dbReference>
<evidence type="ECO:0000256" key="2">
    <source>
        <dbReference type="PIRSR" id="PIRSR004976-50"/>
    </source>
</evidence>
<gene>
    <name evidence="6" type="ORF">O163_11860</name>
</gene>
<accession>U5CN13</accession>
<evidence type="ECO:0000259" key="5">
    <source>
        <dbReference type="Pfam" id="PF22082"/>
    </source>
</evidence>
<dbReference type="GO" id="GO:0000049">
    <property type="term" value="F:tRNA binding"/>
    <property type="evidence" value="ECO:0007669"/>
    <property type="project" value="TreeGrafter"/>
</dbReference>
<evidence type="ECO:0000256" key="3">
    <source>
        <dbReference type="PIRSR" id="PIRSR004976-51"/>
    </source>
</evidence>
<feature type="binding site" evidence="2">
    <location>
        <position position="287"/>
    </location>
    <ligand>
        <name>Zn(2+)</name>
        <dbReference type="ChEBI" id="CHEBI:29105"/>
        <label>2</label>
    </ligand>
</feature>
<evidence type="ECO:0000313" key="6">
    <source>
        <dbReference type="EMBL" id="ERM91194.1"/>
    </source>
</evidence>
<dbReference type="AlphaFoldDB" id="U5CN13"/>
<dbReference type="EMBL" id="AXDC01000038">
    <property type="protein sequence ID" value="ERM91194.1"/>
    <property type="molecule type" value="Genomic_DNA"/>
</dbReference>
<dbReference type="RefSeq" id="WP_022588641.1">
    <property type="nucleotide sequence ID" value="NZ_AXDC01000038.1"/>
</dbReference>
<feature type="binding site" evidence="3">
    <location>
        <begin position="53"/>
        <end position="55"/>
    </location>
    <ligand>
        <name>ATP</name>
        <dbReference type="ChEBI" id="CHEBI:30616"/>
    </ligand>
</feature>
<dbReference type="GO" id="GO:0002144">
    <property type="term" value="C:cytosolic tRNA wobble base thiouridylase complex"/>
    <property type="evidence" value="ECO:0007669"/>
    <property type="project" value="TreeGrafter"/>
</dbReference>
<dbReference type="InterPro" id="IPR035107">
    <property type="entry name" value="tRNA_thiolation_TtcA_Ctu1"/>
</dbReference>
<feature type="binding site" evidence="3">
    <location>
        <position position="79"/>
    </location>
    <ligand>
        <name>ATP</name>
        <dbReference type="ChEBI" id="CHEBI:30616"/>
    </ligand>
</feature>
<comment type="caution">
    <text evidence="6">The sequence shown here is derived from an EMBL/GenBank/DDBJ whole genome shotgun (WGS) entry which is preliminary data.</text>
</comment>
<feature type="binding site" evidence="3">
    <location>
        <position position="162"/>
    </location>
    <ligand>
        <name>ATP</name>
        <dbReference type="ChEBI" id="CHEBI:30616"/>
    </ligand>
</feature>
<dbReference type="Pfam" id="PF22082">
    <property type="entry name" value="TtuA_LIM_N"/>
    <property type="match status" value="1"/>
</dbReference>
<feature type="binding site" evidence="2">
    <location>
        <position position="278"/>
    </location>
    <ligand>
        <name>Zn(2+)</name>
        <dbReference type="ChEBI" id="CHEBI:29105"/>
        <label>2</label>
    </ligand>
</feature>
<keyword evidence="3" id="KW-0067">ATP-binding</keyword>
<sequence length="302" mass="34122">MKCTVCGKPAIVKFPAHNSAFCEEHLDAFFLRQVSKTIEKYKMLPPKGRVVVAISGGKDSLVTAYVLKRLGYEVLGFFVDLGITQNDFSPRSREVVENFCKEHDIPLEVVDLKEKYGKGIPEVAKRQDRICAICGVTKRHLMNEYALSVNAHALATGHTLDDMAKLLLANLMRWDLHHLAKGVPTLPAEPGFAKKIKPLAFQSEDEIIAFAKLHNIKPVEAKCPYGREAKYNRYQEALDMLEEKSPGIKRSFYKNYTKYAYLFEGTQARPPKVNCEVCGFPSVSPVCTFCRTWVVDNEKKDE</sequence>
<dbReference type="PANTHER" id="PTHR11807:SF27">
    <property type="entry name" value="TRNA-5-METHYLURIDINE(54) 2-SULFURTRANSFERASE"/>
    <property type="match status" value="1"/>
</dbReference>
<keyword evidence="2" id="KW-0479">Metal-binding</keyword>
<evidence type="ECO:0000313" key="7">
    <source>
        <dbReference type="Proteomes" id="UP000016856"/>
    </source>
</evidence>
<reference evidence="6 7" key="1">
    <citation type="journal article" date="2013" name="Genome Announc.">
        <title>Draft Genome Sequence of an Anaerobic and Extremophilic Bacterium, Caldanaerobacter yonseiensis, Isolated from a Geothermal Hot Stream.</title>
        <authorList>
            <person name="Lee S.J."/>
            <person name="Lee Y.J."/>
            <person name="Park G.S."/>
            <person name="Kim B.C."/>
            <person name="Lee S.J."/>
            <person name="Shin J.H."/>
            <person name="Lee D.W."/>
        </authorList>
    </citation>
    <scope>NUCLEOTIDE SEQUENCE [LARGE SCALE GENOMIC DNA]</scope>
    <source>
        <strain evidence="6 7">KB-1</strain>
    </source>
</reference>
<feature type="binding site" evidence="2">
    <location>
        <position position="3"/>
    </location>
    <ligand>
        <name>Zn(2+)</name>
        <dbReference type="ChEBI" id="CHEBI:29105"/>
        <label>1</label>
    </ligand>
</feature>
<name>U5CN13_CALSX</name>
<feature type="binding site" evidence="2">
    <location>
        <position position="22"/>
    </location>
    <ligand>
        <name>Zn(2+)</name>
        <dbReference type="ChEBI" id="CHEBI:29105"/>
        <label>1</label>
    </ligand>
</feature>
<dbReference type="Gene3D" id="3.40.50.620">
    <property type="entry name" value="HUPs"/>
    <property type="match status" value="1"/>
</dbReference>
<dbReference type="GO" id="GO:0005524">
    <property type="term" value="F:ATP binding"/>
    <property type="evidence" value="ECO:0007669"/>
    <property type="project" value="UniProtKB-KW"/>
</dbReference>
<protein>
    <submittedName>
        <fullName evidence="6">ATPase</fullName>
    </submittedName>
</protein>
<keyword evidence="3" id="KW-0547">Nucleotide-binding</keyword>
<feature type="binding site" evidence="2">
    <location>
        <position position="25"/>
    </location>
    <ligand>
        <name>Zn(2+)</name>
        <dbReference type="ChEBI" id="CHEBI:29105"/>
        <label>1</label>
    </ligand>
</feature>
<dbReference type="GO" id="GO:0016740">
    <property type="term" value="F:transferase activity"/>
    <property type="evidence" value="ECO:0007669"/>
    <property type="project" value="UniProtKB-KW"/>
</dbReference>
<feature type="binding site" evidence="2">
    <location>
        <position position="275"/>
    </location>
    <ligand>
        <name>Zn(2+)</name>
        <dbReference type="ChEBI" id="CHEBI:29105"/>
        <label>2</label>
    </ligand>
</feature>
<feature type="binding site" evidence="2">
    <location>
        <position position="6"/>
    </location>
    <ligand>
        <name>Zn(2+)</name>
        <dbReference type="ChEBI" id="CHEBI:29105"/>
        <label>1</label>
    </ligand>
</feature>
<dbReference type="InterPro" id="IPR054306">
    <property type="entry name" value="TtuA-like_LIM_N"/>
</dbReference>
<feature type="domain" description="tRNA(Ile)-lysidine/2-thiocytidine synthase N-terminal" evidence="4">
    <location>
        <begin position="50"/>
        <end position="221"/>
    </location>
</feature>
<keyword evidence="1" id="KW-0808">Transferase</keyword>
<dbReference type="PANTHER" id="PTHR11807">
    <property type="entry name" value="ATPASES OF THE PP SUPERFAMILY-RELATED"/>
    <property type="match status" value="1"/>
</dbReference>
<dbReference type="GO" id="GO:0002143">
    <property type="term" value="P:tRNA wobble position uridine thiolation"/>
    <property type="evidence" value="ECO:0007669"/>
    <property type="project" value="TreeGrafter"/>
</dbReference>
<dbReference type="SUPFAM" id="SSF52402">
    <property type="entry name" value="Adenine nucleotide alpha hydrolases-like"/>
    <property type="match status" value="1"/>
</dbReference>
<organism evidence="6 7">
    <name type="scientific">Caldanaerobacter subterraneus subsp. yonseiensis KB-1</name>
    <dbReference type="NCBI Taxonomy" id="1388761"/>
    <lineage>
        <taxon>Bacteria</taxon>
        <taxon>Bacillati</taxon>
        <taxon>Bacillota</taxon>
        <taxon>Clostridia</taxon>
        <taxon>Thermoanaerobacterales</taxon>
        <taxon>Thermoanaerobacteraceae</taxon>
        <taxon>Caldanaerobacter</taxon>
    </lineage>
</organism>
<dbReference type="PIRSF" id="PIRSF004976">
    <property type="entry name" value="ATPase_YdaO"/>
    <property type="match status" value="1"/>
</dbReference>
<feature type="binding site" evidence="2">
    <location>
        <position position="290"/>
    </location>
    <ligand>
        <name>Zn(2+)</name>
        <dbReference type="ChEBI" id="CHEBI:29105"/>
        <label>2</label>
    </ligand>
</feature>
<feature type="domain" description="2-thiouridine synthetase TtuA-like N-terminal LIM" evidence="5">
    <location>
        <begin position="2"/>
        <end position="26"/>
    </location>
</feature>
<dbReference type="Pfam" id="PF01171">
    <property type="entry name" value="ATP_bind_3"/>
    <property type="match status" value="1"/>
</dbReference>
<keyword evidence="2" id="KW-0862">Zinc</keyword>
<proteinExistence type="predicted"/>
<feature type="binding site" evidence="3">
    <location>
        <position position="59"/>
    </location>
    <ligand>
        <name>ATP</name>
        <dbReference type="ChEBI" id="CHEBI:30616"/>
    </ligand>
</feature>